<keyword evidence="2" id="KW-1133">Transmembrane helix</keyword>
<sequence>MALQLWEPLKESIVAFTGLSPATFFTVLALGLAVYYVVSSLFRSLSAHHQRLSDHHQRPRDYQEQMQPLPPPVQPVEPSEDELKQHDGTDPKNSLSMADKGQIYDVSQRRYAATFFLVSDEILMLIARFRLFPVAVVGYGSDRHCLLRLILHEFVDCNRQSTHVRS</sequence>
<reference evidence="3 4" key="1">
    <citation type="submission" date="2024-11" db="EMBL/GenBank/DDBJ databases">
        <title>Chromosome-level genome assembly of Eucalyptus globulus Labill. provides insights into its genome evolution.</title>
        <authorList>
            <person name="Li X."/>
        </authorList>
    </citation>
    <scope>NUCLEOTIDE SEQUENCE [LARGE SCALE GENOMIC DNA]</scope>
    <source>
        <strain evidence="3">CL2024</strain>
        <tissue evidence="3">Fresh tender leaves</tissue>
    </source>
</reference>
<gene>
    <name evidence="3" type="ORF">ACJRO7_031015</name>
</gene>
<dbReference type="Gene3D" id="3.10.120.10">
    <property type="entry name" value="Cytochrome b5-like heme/steroid binding domain"/>
    <property type="match status" value="1"/>
</dbReference>
<dbReference type="InterPro" id="IPR036400">
    <property type="entry name" value="Cyt_B5-like_heme/steroid_sf"/>
</dbReference>
<evidence type="ECO:0000313" key="4">
    <source>
        <dbReference type="Proteomes" id="UP001634007"/>
    </source>
</evidence>
<keyword evidence="4" id="KW-1185">Reference proteome</keyword>
<evidence type="ECO:0000256" key="1">
    <source>
        <dbReference type="SAM" id="MobiDB-lite"/>
    </source>
</evidence>
<proteinExistence type="predicted"/>
<comment type="caution">
    <text evidence="3">The sequence shown here is derived from an EMBL/GenBank/DDBJ whole genome shotgun (WGS) entry which is preliminary data.</text>
</comment>
<name>A0ABD3JHH0_EUCGL</name>
<dbReference type="Proteomes" id="UP001634007">
    <property type="component" value="Unassembled WGS sequence"/>
</dbReference>
<protein>
    <submittedName>
        <fullName evidence="3">Uncharacterized protein</fullName>
    </submittedName>
</protein>
<organism evidence="3 4">
    <name type="scientific">Eucalyptus globulus</name>
    <name type="common">Tasmanian blue gum</name>
    <dbReference type="NCBI Taxonomy" id="34317"/>
    <lineage>
        <taxon>Eukaryota</taxon>
        <taxon>Viridiplantae</taxon>
        <taxon>Streptophyta</taxon>
        <taxon>Embryophyta</taxon>
        <taxon>Tracheophyta</taxon>
        <taxon>Spermatophyta</taxon>
        <taxon>Magnoliopsida</taxon>
        <taxon>eudicotyledons</taxon>
        <taxon>Gunneridae</taxon>
        <taxon>Pentapetalae</taxon>
        <taxon>rosids</taxon>
        <taxon>malvids</taxon>
        <taxon>Myrtales</taxon>
        <taxon>Myrtaceae</taxon>
        <taxon>Myrtoideae</taxon>
        <taxon>Eucalypteae</taxon>
        <taxon>Eucalyptus</taxon>
    </lineage>
</organism>
<feature type="region of interest" description="Disordered" evidence="1">
    <location>
        <begin position="53"/>
        <end position="97"/>
    </location>
</feature>
<dbReference type="EMBL" id="JBJKBG010000008">
    <property type="protein sequence ID" value="KAL3726059.1"/>
    <property type="molecule type" value="Genomic_DNA"/>
</dbReference>
<feature type="compositionally biased region" description="Basic and acidic residues" evidence="1">
    <location>
        <begin position="53"/>
        <end position="63"/>
    </location>
</feature>
<keyword evidence="2" id="KW-0472">Membrane</keyword>
<feature type="transmembrane region" description="Helical" evidence="2">
    <location>
        <begin position="12"/>
        <end position="38"/>
    </location>
</feature>
<evidence type="ECO:0000256" key="2">
    <source>
        <dbReference type="SAM" id="Phobius"/>
    </source>
</evidence>
<feature type="compositionally biased region" description="Basic and acidic residues" evidence="1">
    <location>
        <begin position="81"/>
        <end position="90"/>
    </location>
</feature>
<accession>A0ABD3JHH0</accession>
<keyword evidence="2" id="KW-0812">Transmembrane</keyword>
<evidence type="ECO:0000313" key="3">
    <source>
        <dbReference type="EMBL" id="KAL3726059.1"/>
    </source>
</evidence>
<dbReference type="AlphaFoldDB" id="A0ABD3JHH0"/>